<dbReference type="PANTHER" id="PTHR14969">
    <property type="entry name" value="SPHINGOSINE-1-PHOSPHATE PHOSPHOHYDROLASE"/>
    <property type="match status" value="1"/>
</dbReference>
<feature type="transmembrane region" description="Helical" evidence="4">
    <location>
        <begin position="214"/>
        <end position="235"/>
    </location>
</feature>
<feature type="transmembrane region" description="Helical" evidence="4">
    <location>
        <begin position="187"/>
        <end position="208"/>
    </location>
</feature>
<dbReference type="GO" id="GO:0050380">
    <property type="term" value="F:undecaprenyl-diphosphatase activity"/>
    <property type="evidence" value="ECO:0007669"/>
    <property type="project" value="UniProtKB-EC"/>
</dbReference>
<dbReference type="OrthoDB" id="9780918at2"/>
<protein>
    <recommendedName>
        <fullName evidence="1">undecaprenyl-diphosphate phosphatase</fullName>
        <ecNumber evidence="1">3.6.1.27</ecNumber>
    </recommendedName>
    <alternativeName>
        <fullName evidence="2">Undecaprenyl pyrophosphate phosphatase</fullName>
    </alternativeName>
</protein>
<gene>
    <name evidence="6" type="ORF">SVA_0972</name>
</gene>
<feature type="transmembrane region" description="Helical" evidence="4">
    <location>
        <begin position="87"/>
        <end position="109"/>
    </location>
</feature>
<keyword evidence="4" id="KW-0472">Membrane</keyword>
<evidence type="ECO:0000256" key="4">
    <source>
        <dbReference type="SAM" id="Phobius"/>
    </source>
</evidence>
<feature type="transmembrane region" description="Helical" evidence="4">
    <location>
        <begin position="116"/>
        <end position="137"/>
    </location>
</feature>
<dbReference type="Gene3D" id="1.20.144.10">
    <property type="entry name" value="Phosphatidic acid phosphatase type 2/haloperoxidase"/>
    <property type="match status" value="1"/>
</dbReference>
<dbReference type="Proteomes" id="UP000218899">
    <property type="component" value="Chromosome"/>
</dbReference>
<sequence>MHGHPKENEPATRRWAIADPGNRREVLLLALALVVVLLTWSFAELADEVAEGDAHRTDEALLLALRSAADLADPIGPKWLEELARDFTALGGVGVLTAMTLAVAGFLALQGKRHAAVYVLLAVGTGLLAAMLLKGGYSRPRPALVPHASYTYTSSFPSGHAMMSAVVYLTLGALLARFQPSLRLRLYLLGVAVVLSLLVGVTRVYLGVHWPTDVLAGWLAGAAWASLCWLTALLLQRQGRVESEPEDGLAPP</sequence>
<dbReference type="KEGG" id="sva:SVA_0972"/>
<dbReference type="InterPro" id="IPR036938">
    <property type="entry name" value="PAP2/HPO_sf"/>
</dbReference>
<keyword evidence="4" id="KW-1133">Transmembrane helix</keyword>
<dbReference type="InterPro" id="IPR000326">
    <property type="entry name" value="PAP2/HPO"/>
</dbReference>
<feature type="domain" description="Phosphatidic acid phosphatase type 2/haloperoxidase" evidence="5">
    <location>
        <begin position="115"/>
        <end position="229"/>
    </location>
</feature>
<dbReference type="EMBL" id="AP014936">
    <property type="protein sequence ID" value="BAU47551.1"/>
    <property type="molecule type" value="Genomic_DNA"/>
</dbReference>
<dbReference type="SMART" id="SM00014">
    <property type="entry name" value="acidPPc"/>
    <property type="match status" value="1"/>
</dbReference>
<evidence type="ECO:0000256" key="3">
    <source>
        <dbReference type="ARBA" id="ARBA00047594"/>
    </source>
</evidence>
<evidence type="ECO:0000259" key="5">
    <source>
        <dbReference type="SMART" id="SM00014"/>
    </source>
</evidence>
<dbReference type="Pfam" id="PF01569">
    <property type="entry name" value="PAP2"/>
    <property type="match status" value="1"/>
</dbReference>
<proteinExistence type="predicted"/>
<comment type="catalytic activity">
    <reaction evidence="3">
        <text>di-trans,octa-cis-undecaprenyl diphosphate + H2O = di-trans,octa-cis-undecaprenyl phosphate + phosphate + H(+)</text>
        <dbReference type="Rhea" id="RHEA:28094"/>
        <dbReference type="ChEBI" id="CHEBI:15377"/>
        <dbReference type="ChEBI" id="CHEBI:15378"/>
        <dbReference type="ChEBI" id="CHEBI:43474"/>
        <dbReference type="ChEBI" id="CHEBI:58405"/>
        <dbReference type="ChEBI" id="CHEBI:60392"/>
        <dbReference type="EC" id="3.6.1.27"/>
    </reaction>
</comment>
<dbReference type="AlphaFoldDB" id="A0A1B4VB50"/>
<keyword evidence="7" id="KW-1185">Reference proteome</keyword>
<evidence type="ECO:0000256" key="1">
    <source>
        <dbReference type="ARBA" id="ARBA00012374"/>
    </source>
</evidence>
<dbReference type="SUPFAM" id="SSF48317">
    <property type="entry name" value="Acid phosphatase/Vanadium-dependent haloperoxidase"/>
    <property type="match status" value="1"/>
</dbReference>
<evidence type="ECO:0000256" key="2">
    <source>
        <dbReference type="ARBA" id="ARBA00032707"/>
    </source>
</evidence>
<keyword evidence="4" id="KW-0812">Transmembrane</keyword>
<accession>A0A1B4VB50</accession>
<organism evidence="6 7">
    <name type="scientific">Sulfurifustis variabilis</name>
    <dbReference type="NCBI Taxonomy" id="1675686"/>
    <lineage>
        <taxon>Bacteria</taxon>
        <taxon>Pseudomonadati</taxon>
        <taxon>Pseudomonadota</taxon>
        <taxon>Gammaproteobacteria</taxon>
        <taxon>Acidiferrobacterales</taxon>
        <taxon>Acidiferrobacteraceae</taxon>
        <taxon>Sulfurifustis</taxon>
    </lineage>
</organism>
<reference evidence="6 7" key="1">
    <citation type="submission" date="2015-08" db="EMBL/GenBank/DDBJ databases">
        <title>Complete genome sequence of Sulfurifustis variabilis.</title>
        <authorList>
            <person name="Miura A."/>
            <person name="Kojima H."/>
            <person name="Fukui M."/>
        </authorList>
    </citation>
    <scope>NUCLEOTIDE SEQUENCE [LARGE SCALE GENOMIC DNA]</scope>
    <source>
        <strain evidence="7">skN76</strain>
    </source>
</reference>
<feature type="transmembrane region" description="Helical" evidence="4">
    <location>
        <begin position="26"/>
        <end position="43"/>
    </location>
</feature>
<dbReference type="CDD" id="cd03392">
    <property type="entry name" value="PAP2_like_2"/>
    <property type="match status" value="1"/>
</dbReference>
<evidence type="ECO:0000313" key="6">
    <source>
        <dbReference type="EMBL" id="BAU47551.1"/>
    </source>
</evidence>
<feature type="transmembrane region" description="Helical" evidence="4">
    <location>
        <begin position="157"/>
        <end position="175"/>
    </location>
</feature>
<evidence type="ECO:0000313" key="7">
    <source>
        <dbReference type="Proteomes" id="UP000218899"/>
    </source>
</evidence>
<dbReference type="EC" id="3.6.1.27" evidence="1"/>
<name>A0A1B4VB50_9GAMM</name>
<dbReference type="RefSeq" id="WP_096459552.1">
    <property type="nucleotide sequence ID" value="NZ_AP014936.1"/>
</dbReference>
<dbReference type="PANTHER" id="PTHR14969:SF13">
    <property type="entry name" value="AT30094P"/>
    <property type="match status" value="1"/>
</dbReference>